<reference evidence="3 4" key="1">
    <citation type="journal article" date="2016" name="Nat. Commun.">
        <title>Thousands of microbial genomes shed light on interconnected biogeochemical processes in an aquifer system.</title>
        <authorList>
            <person name="Anantharaman K."/>
            <person name="Brown C.T."/>
            <person name="Hug L.A."/>
            <person name="Sharon I."/>
            <person name="Castelle C.J."/>
            <person name="Probst A.J."/>
            <person name="Thomas B.C."/>
            <person name="Singh A."/>
            <person name="Wilkins M.J."/>
            <person name="Karaoz U."/>
            <person name="Brodie E.L."/>
            <person name="Williams K.H."/>
            <person name="Hubbard S.S."/>
            <person name="Banfield J.F."/>
        </authorList>
    </citation>
    <scope>NUCLEOTIDE SEQUENCE [LARGE SCALE GENOMIC DNA]</scope>
</reference>
<keyword evidence="2" id="KW-0472">Membrane</keyword>
<dbReference type="EMBL" id="MFJN01000001">
    <property type="protein sequence ID" value="OGG22555.1"/>
    <property type="molecule type" value="Genomic_DNA"/>
</dbReference>
<protein>
    <submittedName>
        <fullName evidence="3">Uncharacterized protein</fullName>
    </submittedName>
</protein>
<evidence type="ECO:0000256" key="1">
    <source>
        <dbReference type="SAM" id="MobiDB-lite"/>
    </source>
</evidence>
<dbReference type="Proteomes" id="UP000177092">
    <property type="component" value="Unassembled WGS sequence"/>
</dbReference>
<evidence type="ECO:0000256" key="2">
    <source>
        <dbReference type="SAM" id="Phobius"/>
    </source>
</evidence>
<proteinExistence type="predicted"/>
<organism evidence="3 4">
    <name type="scientific">Candidatus Gottesmanbacteria bacterium RIFCSPHIGHO2_02_FULL_40_13</name>
    <dbReference type="NCBI Taxonomy" id="1798384"/>
    <lineage>
        <taxon>Bacteria</taxon>
        <taxon>Candidatus Gottesmaniibacteriota</taxon>
    </lineage>
</organism>
<sequence length="521" mass="57383">MSGNTHQPRPREDDDLLLEEEEENEEDVGDQDIQNVGSAVKGSLGGVMLYGKRFNKFKNAYNTLTNAKLAENLLDLDHPENLAQTQSAVKISRHELDKKGNKARGYTESRFLFWKSDRLTPDQLYRARYSTILAKRLHQRVNQTSNKYKIEGFINNFKGTDQENEALRKSLNKWRRDHPGKSLDEAILAESARIKKARGERFGKKEEDEINKQLAGARKQAIEEHKNETVRTAEQVKYTLDPNNPAPAASQLRSDLKQAQTGQAAPEKLVGGFAEIPSDLADAIMGYDVPVKTPQAPAIAGQAPPPAQPPSAQLPSTHPASSVVNTSKVSVPGMSGLQKRFFDFLKKSAALQFARTFLRNALAYSIKALRGVGLRSGAKLLLSFAKNRLPFLFRTATRAAITAAGAAASLGTSLAAQAALEALKKIPIIGNVVKALDDAFMGMVKALAILIIGVPIALIILVLFMGPSSNTIPNYGVSNSLKVRLPDPNRKMAWSDFERDFLTTSLSWEFFEKSYLQKSLP</sequence>
<feature type="transmembrane region" description="Helical" evidence="2">
    <location>
        <begin position="439"/>
        <end position="464"/>
    </location>
</feature>
<dbReference type="STRING" id="1798384.A3D03_00240"/>
<keyword evidence="2" id="KW-1133">Transmembrane helix</keyword>
<evidence type="ECO:0000313" key="3">
    <source>
        <dbReference type="EMBL" id="OGG22555.1"/>
    </source>
</evidence>
<name>A0A1F6ACZ6_9BACT</name>
<gene>
    <name evidence="3" type="ORF">A3D03_00240</name>
</gene>
<feature type="region of interest" description="Disordered" evidence="1">
    <location>
        <begin position="295"/>
        <end position="324"/>
    </location>
</feature>
<feature type="compositionally biased region" description="Acidic residues" evidence="1">
    <location>
        <begin position="13"/>
        <end position="30"/>
    </location>
</feature>
<accession>A0A1F6ACZ6</accession>
<evidence type="ECO:0000313" key="4">
    <source>
        <dbReference type="Proteomes" id="UP000177092"/>
    </source>
</evidence>
<comment type="caution">
    <text evidence="3">The sequence shown here is derived from an EMBL/GenBank/DDBJ whole genome shotgun (WGS) entry which is preliminary data.</text>
</comment>
<keyword evidence="2" id="KW-0812">Transmembrane</keyword>
<dbReference type="AlphaFoldDB" id="A0A1F6ACZ6"/>
<feature type="region of interest" description="Disordered" evidence="1">
    <location>
        <begin position="1"/>
        <end position="36"/>
    </location>
</feature>